<keyword evidence="2" id="KW-1185">Reference proteome</keyword>
<evidence type="ECO:0000313" key="2">
    <source>
        <dbReference type="Proteomes" id="UP000596660"/>
    </source>
</evidence>
<evidence type="ECO:0000313" key="1">
    <source>
        <dbReference type="EnsemblPlants" id="AUR62001053-RA:cds"/>
    </source>
</evidence>
<reference evidence="1" key="2">
    <citation type="submission" date="2021-03" db="UniProtKB">
        <authorList>
            <consortium name="EnsemblPlants"/>
        </authorList>
    </citation>
    <scope>IDENTIFICATION</scope>
</reference>
<dbReference type="Gramene" id="AUR62001053-RA">
    <property type="protein sequence ID" value="AUR62001053-RA:cds"/>
    <property type="gene ID" value="AUR62001053"/>
</dbReference>
<protein>
    <submittedName>
        <fullName evidence="1">Uncharacterized protein</fullName>
    </submittedName>
</protein>
<organism evidence="1 2">
    <name type="scientific">Chenopodium quinoa</name>
    <name type="common">Quinoa</name>
    <dbReference type="NCBI Taxonomy" id="63459"/>
    <lineage>
        <taxon>Eukaryota</taxon>
        <taxon>Viridiplantae</taxon>
        <taxon>Streptophyta</taxon>
        <taxon>Embryophyta</taxon>
        <taxon>Tracheophyta</taxon>
        <taxon>Spermatophyta</taxon>
        <taxon>Magnoliopsida</taxon>
        <taxon>eudicotyledons</taxon>
        <taxon>Gunneridae</taxon>
        <taxon>Pentapetalae</taxon>
        <taxon>Caryophyllales</taxon>
        <taxon>Chenopodiaceae</taxon>
        <taxon>Chenopodioideae</taxon>
        <taxon>Atripliceae</taxon>
        <taxon>Chenopodium</taxon>
    </lineage>
</organism>
<accession>A0A803KPU7</accession>
<dbReference type="Proteomes" id="UP000596660">
    <property type="component" value="Unplaced"/>
</dbReference>
<sequence>MEPPQISGCNTINYTESLISIAKIVGCSPPPPDHLLSVQNALRGILQDHLSSGGFLGYHVSVEIAPGELLQDHQEDSSIELPLLQQQPQYAPPGVQHEHHQEDSSIELPLLQQQQYAPPGVQHEHHQEDSSVENVHQQLLQLEGELKRENDEDSDDSSTDSAFQVPLGKPFLEYDTDMEIELYPYPLRKKEWEKLSKLPYCLREVDQPISSNSCIF</sequence>
<name>A0A803KPU7_CHEQI</name>
<dbReference type="EnsemblPlants" id="AUR62001053-RA">
    <property type="protein sequence ID" value="AUR62001053-RA:cds"/>
    <property type="gene ID" value="AUR62001053"/>
</dbReference>
<reference evidence="1" key="1">
    <citation type="journal article" date="2017" name="Nature">
        <title>The genome of Chenopodium quinoa.</title>
        <authorList>
            <person name="Jarvis D.E."/>
            <person name="Ho Y.S."/>
            <person name="Lightfoot D.J."/>
            <person name="Schmoeckel S.M."/>
            <person name="Li B."/>
            <person name="Borm T.J.A."/>
            <person name="Ohyanagi H."/>
            <person name="Mineta K."/>
            <person name="Michell C.T."/>
            <person name="Saber N."/>
            <person name="Kharbatia N.M."/>
            <person name="Rupper R.R."/>
            <person name="Sharp A.R."/>
            <person name="Dally N."/>
            <person name="Boughton B.A."/>
            <person name="Woo Y.H."/>
            <person name="Gao G."/>
            <person name="Schijlen E.G.W.M."/>
            <person name="Guo X."/>
            <person name="Momin A.A."/>
            <person name="Negrao S."/>
            <person name="Al-Babili S."/>
            <person name="Gehring C."/>
            <person name="Roessner U."/>
            <person name="Jung C."/>
            <person name="Murphy K."/>
            <person name="Arold S.T."/>
            <person name="Gojobori T."/>
            <person name="van der Linden C.G."/>
            <person name="van Loo E.N."/>
            <person name="Jellen E.N."/>
            <person name="Maughan P.J."/>
            <person name="Tester M."/>
        </authorList>
    </citation>
    <scope>NUCLEOTIDE SEQUENCE [LARGE SCALE GENOMIC DNA]</scope>
    <source>
        <strain evidence="1">cv. PI 614886</strain>
    </source>
</reference>
<proteinExistence type="predicted"/>
<dbReference type="AlphaFoldDB" id="A0A803KPU7"/>